<feature type="transmembrane region" description="Helical" evidence="9">
    <location>
        <begin position="124"/>
        <end position="143"/>
    </location>
</feature>
<proteinExistence type="inferred from homology"/>
<dbReference type="SUPFAM" id="SSF82866">
    <property type="entry name" value="Multidrug efflux transporter AcrB transmembrane domain"/>
    <property type="match status" value="1"/>
</dbReference>
<feature type="transmembrane region" description="Helical" evidence="9">
    <location>
        <begin position="12"/>
        <end position="32"/>
    </location>
</feature>
<dbReference type="PRINTS" id="PR01755">
    <property type="entry name" value="SECFTRNLCASE"/>
</dbReference>
<evidence type="ECO:0000256" key="9">
    <source>
        <dbReference type="HAMAP-Rule" id="MF_01464"/>
    </source>
</evidence>
<comment type="similarity">
    <text evidence="9">Belongs to the SecD/SecF family. SecF subfamily.</text>
</comment>
<dbReference type="PANTHER" id="PTHR30081">
    <property type="entry name" value="PROTEIN-EXPORT MEMBRANE PROTEIN SEC"/>
    <property type="match status" value="1"/>
</dbReference>
<dbReference type="GO" id="GO:0015450">
    <property type="term" value="F:protein-transporting ATPase activity"/>
    <property type="evidence" value="ECO:0007669"/>
    <property type="project" value="InterPro"/>
</dbReference>
<dbReference type="AlphaFoldDB" id="A0A2H9T164"/>
<dbReference type="GO" id="GO:0005886">
    <property type="term" value="C:plasma membrane"/>
    <property type="evidence" value="ECO:0007669"/>
    <property type="project" value="UniProtKB-SubCell"/>
</dbReference>
<keyword evidence="2 9" id="KW-0813">Transport</keyword>
<evidence type="ECO:0000256" key="8">
    <source>
        <dbReference type="ARBA" id="ARBA00023136"/>
    </source>
</evidence>
<organism evidence="11 12">
    <name type="scientific">Candidatus Staskawiczbacteria bacterium CG10_big_fil_rev_8_21_14_0_10_38_10</name>
    <dbReference type="NCBI Taxonomy" id="1974891"/>
    <lineage>
        <taxon>Bacteria</taxon>
        <taxon>Candidatus Staskawicziibacteriota</taxon>
    </lineage>
</organism>
<name>A0A2H9T164_9BACT</name>
<dbReference type="Proteomes" id="UP000236946">
    <property type="component" value="Unassembled WGS sequence"/>
</dbReference>
<accession>A0A2H9T164</accession>
<evidence type="ECO:0000256" key="1">
    <source>
        <dbReference type="ARBA" id="ARBA00004651"/>
    </source>
</evidence>
<keyword evidence="3 9" id="KW-1003">Cell membrane</keyword>
<evidence type="ECO:0000313" key="12">
    <source>
        <dbReference type="Proteomes" id="UP000236946"/>
    </source>
</evidence>
<comment type="subcellular location">
    <subcellularLocation>
        <location evidence="1 9">Cell membrane</location>
        <topology evidence="1 9">Multi-pass membrane protein</topology>
    </subcellularLocation>
</comment>
<keyword evidence="4 9" id="KW-0812">Transmembrane</keyword>
<evidence type="ECO:0000256" key="7">
    <source>
        <dbReference type="ARBA" id="ARBA00023010"/>
    </source>
</evidence>
<dbReference type="Pfam" id="PF02355">
    <property type="entry name" value="SecD_SecF_C"/>
    <property type="match status" value="1"/>
</dbReference>
<reference evidence="12" key="1">
    <citation type="submission" date="2017-09" db="EMBL/GenBank/DDBJ databases">
        <title>Depth-based differentiation of microbial function through sediment-hosted aquifers and enrichment of novel symbionts in the deep terrestrial subsurface.</title>
        <authorList>
            <person name="Probst A.J."/>
            <person name="Ladd B."/>
            <person name="Jarett J.K."/>
            <person name="Geller-Mcgrath D.E."/>
            <person name="Sieber C.M.K."/>
            <person name="Emerson J.B."/>
            <person name="Anantharaman K."/>
            <person name="Thomas B.C."/>
            <person name="Malmstrom R."/>
            <person name="Stieglmeier M."/>
            <person name="Klingl A."/>
            <person name="Woyke T."/>
            <person name="Ryan C.M."/>
            <person name="Banfield J.F."/>
        </authorList>
    </citation>
    <scope>NUCLEOTIDE SEQUENCE [LARGE SCALE GENOMIC DNA]</scope>
</reference>
<keyword evidence="5 9" id="KW-0653">Protein transport</keyword>
<dbReference type="PANTHER" id="PTHR30081:SF8">
    <property type="entry name" value="PROTEIN TRANSLOCASE SUBUNIT SECF"/>
    <property type="match status" value="1"/>
</dbReference>
<feature type="transmembrane region" description="Helical" evidence="9">
    <location>
        <begin position="183"/>
        <end position="202"/>
    </location>
</feature>
<gene>
    <name evidence="9 11" type="primary">secF</name>
    <name evidence="11" type="ORF">COU98_01880</name>
</gene>
<keyword evidence="6 9" id="KW-1133">Transmembrane helix</keyword>
<evidence type="ECO:0000256" key="4">
    <source>
        <dbReference type="ARBA" id="ARBA00022692"/>
    </source>
</evidence>
<comment type="subunit">
    <text evidence="9">Forms a complex with SecD. Part of the essential Sec protein translocation apparatus which comprises SecA, SecYEG and auxiliary proteins SecDF. Other proteins may also be involved.</text>
</comment>
<evidence type="ECO:0000256" key="3">
    <source>
        <dbReference type="ARBA" id="ARBA00022475"/>
    </source>
</evidence>
<dbReference type="GO" id="GO:0006605">
    <property type="term" value="P:protein targeting"/>
    <property type="evidence" value="ECO:0007669"/>
    <property type="project" value="UniProtKB-UniRule"/>
</dbReference>
<dbReference type="GO" id="GO:0065002">
    <property type="term" value="P:intracellular protein transmembrane transport"/>
    <property type="evidence" value="ECO:0007669"/>
    <property type="project" value="UniProtKB-UniRule"/>
</dbReference>
<evidence type="ECO:0000256" key="2">
    <source>
        <dbReference type="ARBA" id="ARBA00022448"/>
    </source>
</evidence>
<dbReference type="InterPro" id="IPR022646">
    <property type="entry name" value="SecD/SecF_CS"/>
</dbReference>
<dbReference type="InterPro" id="IPR005665">
    <property type="entry name" value="SecF_bac"/>
</dbReference>
<comment type="function">
    <text evidence="9">Part of the Sec protein translocase complex. Interacts with the SecYEG preprotein conducting channel. SecDF uses the proton motive force (PMF) to complete protein translocation after the ATP-dependent function of SecA.</text>
</comment>
<evidence type="ECO:0000259" key="10">
    <source>
        <dbReference type="Pfam" id="PF02355"/>
    </source>
</evidence>
<feature type="transmembrane region" description="Helical" evidence="9">
    <location>
        <begin position="235"/>
        <end position="256"/>
    </location>
</feature>
<feature type="transmembrane region" description="Helical" evidence="9">
    <location>
        <begin position="155"/>
        <end position="177"/>
    </location>
</feature>
<dbReference type="GO" id="GO:0043952">
    <property type="term" value="P:protein transport by the Sec complex"/>
    <property type="evidence" value="ECO:0007669"/>
    <property type="project" value="UniProtKB-UniRule"/>
</dbReference>
<feature type="domain" description="Protein export membrane protein SecD/SecF C-terminal" evidence="10">
    <location>
        <begin position="102"/>
        <end position="289"/>
    </location>
</feature>
<dbReference type="InterPro" id="IPR022813">
    <property type="entry name" value="SecD/SecF_arch_bac"/>
</dbReference>
<evidence type="ECO:0000256" key="5">
    <source>
        <dbReference type="ARBA" id="ARBA00022927"/>
    </source>
</evidence>
<evidence type="ECO:0000256" key="6">
    <source>
        <dbReference type="ARBA" id="ARBA00022989"/>
    </source>
</evidence>
<dbReference type="EMBL" id="PFEN01000034">
    <property type="protein sequence ID" value="PJE69474.1"/>
    <property type="molecule type" value="Genomic_DNA"/>
</dbReference>
<sequence length="296" mass="33113">MQIPFLKYKRIYYIFSGLLTIGSVIVVLTFGLKFGIDFTGGSVLEVVFEQRPENPVILEKLKDLNLGDITIQPTGEKGVIIKLKEIDETTHQQILSRLNEISKTEEGNFESIGPMIGKELRQKTIILIIVSLVALLIYIAISFRRVSRPLSSWQYGIISIVALSFDVLVPIGGFAILGKLYNVQFNIPIITALLTILGYTINDKVIVFDRIRENLLRGRAGDFEYLVDQSLNQTLFRSLSTGSCTLFVLLTIFFFGGETLKYFAFTLIIGITVGTYSSLFLAAPLLVSWLGLRAKK</sequence>
<protein>
    <recommendedName>
        <fullName evidence="9">Protein-export membrane protein SecF</fullName>
    </recommendedName>
</protein>
<keyword evidence="7 9" id="KW-0811">Translocation</keyword>
<dbReference type="InterPro" id="IPR022645">
    <property type="entry name" value="SecD/SecF_bac"/>
</dbReference>
<dbReference type="NCBIfam" id="TIGR00966">
    <property type="entry name" value="transloc_SecF"/>
    <property type="match status" value="1"/>
</dbReference>
<keyword evidence="8 9" id="KW-0472">Membrane</keyword>
<dbReference type="Pfam" id="PF07549">
    <property type="entry name" value="Sec_GG"/>
    <property type="match status" value="1"/>
</dbReference>
<feature type="transmembrane region" description="Helical" evidence="9">
    <location>
        <begin position="262"/>
        <end position="292"/>
    </location>
</feature>
<dbReference type="HAMAP" id="MF_01464_B">
    <property type="entry name" value="SecF_B"/>
    <property type="match status" value="1"/>
</dbReference>
<dbReference type="InterPro" id="IPR048634">
    <property type="entry name" value="SecD_SecF_C"/>
</dbReference>
<comment type="caution">
    <text evidence="11">The sequence shown here is derived from an EMBL/GenBank/DDBJ whole genome shotgun (WGS) entry which is preliminary data.</text>
</comment>
<dbReference type="Gene3D" id="1.20.1640.10">
    <property type="entry name" value="Multidrug efflux transporter AcrB transmembrane domain"/>
    <property type="match status" value="1"/>
</dbReference>
<evidence type="ECO:0000313" key="11">
    <source>
        <dbReference type="EMBL" id="PJE69474.1"/>
    </source>
</evidence>